<reference evidence="1 2" key="1">
    <citation type="submission" date="2015-06" db="EMBL/GenBank/DDBJ databases">
        <title>Marinobacter subterrani, a genetically tractable neutrophilic iron-oxidizing strain isolated from the Soudan Iron Mine.</title>
        <authorList>
            <person name="Bonis B.M."/>
            <person name="Gralnick J.A."/>
        </authorList>
    </citation>
    <scope>NUCLEOTIDE SEQUENCE [LARGE SCALE GENOMIC DNA]</scope>
    <source>
        <strain evidence="1 2">JG233</strain>
    </source>
</reference>
<sequence length="73" mass="8604">MKRVNPKYTMREWFVVPAYQRAAEGDYLPIRELQQVLTQPYAEQSEAVEKRFYRLKPSELFDLGGLSHYSCSS</sequence>
<keyword evidence="2" id="KW-1185">Reference proteome</keyword>
<gene>
    <name evidence="1" type="ORF">Msub_20954</name>
</gene>
<protein>
    <submittedName>
        <fullName evidence="1">Uncharacterized protein</fullName>
    </submittedName>
</protein>
<accession>A0A0J7J6X9</accession>
<evidence type="ECO:0000313" key="2">
    <source>
        <dbReference type="Proteomes" id="UP000036102"/>
    </source>
</evidence>
<dbReference type="EMBL" id="LFBU01000002">
    <property type="protein sequence ID" value="KMQ73734.1"/>
    <property type="molecule type" value="Genomic_DNA"/>
</dbReference>
<evidence type="ECO:0000313" key="1">
    <source>
        <dbReference type="EMBL" id="KMQ73734.1"/>
    </source>
</evidence>
<proteinExistence type="predicted"/>
<dbReference type="Proteomes" id="UP000036102">
    <property type="component" value="Unassembled WGS sequence"/>
</dbReference>
<organism evidence="1 2">
    <name type="scientific">Marinobacter subterrani</name>
    <dbReference type="NCBI Taxonomy" id="1658765"/>
    <lineage>
        <taxon>Bacteria</taxon>
        <taxon>Pseudomonadati</taxon>
        <taxon>Pseudomonadota</taxon>
        <taxon>Gammaproteobacteria</taxon>
        <taxon>Pseudomonadales</taxon>
        <taxon>Marinobacteraceae</taxon>
        <taxon>Marinobacter</taxon>
    </lineage>
</organism>
<comment type="caution">
    <text evidence="1">The sequence shown here is derived from an EMBL/GenBank/DDBJ whole genome shotgun (WGS) entry which is preliminary data.</text>
</comment>
<dbReference type="STRING" id="1658765.Msub_20954"/>
<dbReference type="PATRIC" id="fig|1658765.3.peg.4212"/>
<name>A0A0J7J6X9_9GAMM</name>
<dbReference type="AlphaFoldDB" id="A0A0J7J6X9"/>